<dbReference type="CDD" id="cd00303">
    <property type="entry name" value="retropepsin_like"/>
    <property type="match status" value="1"/>
</dbReference>
<feature type="region of interest" description="Disordered" evidence="3">
    <location>
        <begin position="166"/>
        <end position="255"/>
    </location>
</feature>
<accession>A0A0C3RYI7</accession>
<reference evidence="5 6" key="1">
    <citation type="journal article" date="2014" name="PLoS Genet.">
        <title>Analysis of the Phlebiopsis gigantea genome, transcriptome and secretome provides insight into its pioneer colonization strategies of wood.</title>
        <authorList>
            <person name="Hori C."/>
            <person name="Ishida T."/>
            <person name="Igarashi K."/>
            <person name="Samejima M."/>
            <person name="Suzuki H."/>
            <person name="Master E."/>
            <person name="Ferreira P."/>
            <person name="Ruiz-Duenas F.J."/>
            <person name="Held B."/>
            <person name="Canessa P."/>
            <person name="Larrondo L.F."/>
            <person name="Schmoll M."/>
            <person name="Druzhinina I.S."/>
            <person name="Kubicek C.P."/>
            <person name="Gaskell J.A."/>
            <person name="Kersten P."/>
            <person name="St John F."/>
            <person name="Glasner J."/>
            <person name="Sabat G."/>
            <person name="Splinter BonDurant S."/>
            <person name="Syed K."/>
            <person name="Yadav J."/>
            <person name="Mgbeahuruike A.C."/>
            <person name="Kovalchuk A."/>
            <person name="Asiegbu F.O."/>
            <person name="Lackner G."/>
            <person name="Hoffmeister D."/>
            <person name="Rencoret J."/>
            <person name="Gutierrez A."/>
            <person name="Sun H."/>
            <person name="Lindquist E."/>
            <person name="Barry K."/>
            <person name="Riley R."/>
            <person name="Grigoriev I.V."/>
            <person name="Henrissat B."/>
            <person name="Kues U."/>
            <person name="Berka R.M."/>
            <person name="Martinez A.T."/>
            <person name="Covert S.F."/>
            <person name="Blanchette R.A."/>
            <person name="Cullen D."/>
        </authorList>
    </citation>
    <scope>NUCLEOTIDE SEQUENCE [LARGE SCALE GENOMIC DNA]</scope>
    <source>
        <strain evidence="5 6">11061_1 CR5-6</strain>
    </source>
</reference>
<keyword evidence="1" id="KW-0064">Aspartyl protease</keyword>
<dbReference type="Proteomes" id="UP000053257">
    <property type="component" value="Unassembled WGS sequence"/>
</dbReference>
<dbReference type="Pfam" id="PF13352">
    <property type="entry name" value="DUF4100"/>
    <property type="match status" value="1"/>
</dbReference>
<evidence type="ECO:0000313" key="6">
    <source>
        <dbReference type="Proteomes" id="UP000053257"/>
    </source>
</evidence>
<evidence type="ECO:0000259" key="4">
    <source>
        <dbReference type="PROSITE" id="PS50175"/>
    </source>
</evidence>
<dbReference type="InterPro" id="IPR001969">
    <property type="entry name" value="Aspartic_peptidase_AS"/>
</dbReference>
<organism evidence="5 6">
    <name type="scientific">Phlebiopsis gigantea (strain 11061_1 CR5-6)</name>
    <name type="common">White-rot fungus</name>
    <name type="synonym">Peniophora gigantea</name>
    <dbReference type="NCBI Taxonomy" id="745531"/>
    <lineage>
        <taxon>Eukaryota</taxon>
        <taxon>Fungi</taxon>
        <taxon>Dikarya</taxon>
        <taxon>Basidiomycota</taxon>
        <taxon>Agaricomycotina</taxon>
        <taxon>Agaricomycetes</taxon>
        <taxon>Polyporales</taxon>
        <taxon>Phanerochaetaceae</taxon>
        <taxon>Phlebiopsis</taxon>
    </lineage>
</organism>
<gene>
    <name evidence="5" type="ORF">PHLGIDRAFT_80798</name>
</gene>
<sequence length="811" mass="90497">MPLPLPNSRHAPKFTGKNVRQYIETITMLGANAGYTNDQLPTLLVRFANSEVRKTLAAETAFTGQDWAVAKARLLFLYESLDKEHAPSASKLRKFAKKTRKGSAIRSRKRLDEYYRKFKAKEGTLVTDLTMTETERNYLFYYGLPKDFSKRLRSQLTAVLARTQRVLKKKSPPTVEETMAVARLQFDPEDIDNDSDSDSSDDDDGSHSGSSSDEDSDSDSDGDRSRRGKSRGDRERRRKARDRSDEFEDSKVLKQEPPAVDAAKLLAEEIRESLSELRLAVQASSQQYVPPPSMHTQSSFPQVNAGTSRPSLFQPAVRFCYMCGKTDGQDLDHRLNIKLCPFTQDLLGKNLIKYCPRTGNLVRADGSDLPRAGAPGTGGIAALLLREEPGRSQMRDLPPHQTVRCDSIGLFRDDRPVVQGRVLEPLTEGAYAFLGTRSQNKSRTTGEKRVHFDDSDKSAPGPSKGPIWKDLLKTPIILPPADDAGKFTRSTEQAKKDSAPHPDNTEGRWRAEQKQKNVDRRATVEDEPEEQTSVERTKGKSPYRFTSNLQEQVSAESVEKQLLGAKITLTLREILGMSPELQRHMQHLVKTRREFANRAGAWDSDCAADDKVTELRVDEPGAALLTFGEDDDLRAIFERYASAVALGSRKYFAMQSGLVQGIFGNEKVTFLIDSGSELNIISRRVWEQTNVPVDADGSRWTLRGIGGEPVALLGCCRDAPVQLGGKNFDHHFFVSTREHGPYDAILGQPWLSWFSCDIQYNRNGSTFLRAHTSGDKNGAFASVEICKASAPRNTDRLVLTGNAHEQDDSDF</sequence>
<evidence type="ECO:0000256" key="3">
    <source>
        <dbReference type="SAM" id="MobiDB-lite"/>
    </source>
</evidence>
<dbReference type="InterPro" id="IPR021109">
    <property type="entry name" value="Peptidase_aspartic_dom_sf"/>
</dbReference>
<feature type="region of interest" description="Disordered" evidence="3">
    <location>
        <begin position="437"/>
        <end position="540"/>
    </location>
</feature>
<dbReference type="PROSITE" id="PS50175">
    <property type="entry name" value="ASP_PROT_RETROV"/>
    <property type="match status" value="1"/>
</dbReference>
<feature type="compositionally biased region" description="Basic and acidic residues" evidence="3">
    <location>
        <begin position="444"/>
        <end position="457"/>
    </location>
</feature>
<feature type="compositionally biased region" description="Basic and acidic residues" evidence="3">
    <location>
        <begin position="492"/>
        <end position="524"/>
    </location>
</feature>
<dbReference type="GO" id="GO:0006508">
    <property type="term" value="P:proteolysis"/>
    <property type="evidence" value="ECO:0007669"/>
    <property type="project" value="InterPro"/>
</dbReference>
<feature type="region of interest" description="Disordered" evidence="3">
    <location>
        <begin position="288"/>
        <end position="307"/>
    </location>
</feature>
<dbReference type="AlphaFoldDB" id="A0A0C3RYI7"/>
<dbReference type="PROSITE" id="PS00141">
    <property type="entry name" value="ASP_PROTEASE"/>
    <property type="match status" value="1"/>
</dbReference>
<keyword evidence="6" id="KW-1185">Reference proteome</keyword>
<dbReference type="InterPro" id="IPR025165">
    <property type="entry name" value="DUF4100"/>
</dbReference>
<keyword evidence="1" id="KW-0645">Protease</keyword>
<name>A0A0C3RYI7_PHLG1</name>
<feature type="compositionally biased region" description="Acidic residues" evidence="3">
    <location>
        <begin position="187"/>
        <end position="204"/>
    </location>
</feature>
<dbReference type="Pfam" id="PF13650">
    <property type="entry name" value="Asp_protease_2"/>
    <property type="match status" value="1"/>
</dbReference>
<dbReference type="EMBL" id="KN840842">
    <property type="protein sequence ID" value="KIP01262.1"/>
    <property type="molecule type" value="Genomic_DNA"/>
</dbReference>
<evidence type="ECO:0000256" key="1">
    <source>
        <dbReference type="ARBA" id="ARBA00022750"/>
    </source>
</evidence>
<feature type="compositionally biased region" description="Basic and acidic residues" evidence="3">
    <location>
        <begin position="221"/>
        <end position="235"/>
    </location>
</feature>
<evidence type="ECO:0000256" key="2">
    <source>
        <dbReference type="ARBA" id="ARBA00022801"/>
    </source>
</evidence>
<dbReference type="STRING" id="745531.A0A0C3RYI7"/>
<proteinExistence type="predicted"/>
<dbReference type="SUPFAM" id="SSF50630">
    <property type="entry name" value="Acid proteases"/>
    <property type="match status" value="1"/>
</dbReference>
<protein>
    <recommendedName>
        <fullName evidence="4">Peptidase A2 domain-containing protein</fullName>
    </recommendedName>
</protein>
<dbReference type="OrthoDB" id="2758461at2759"/>
<dbReference type="GO" id="GO:0004190">
    <property type="term" value="F:aspartic-type endopeptidase activity"/>
    <property type="evidence" value="ECO:0007669"/>
    <property type="project" value="UniProtKB-KW"/>
</dbReference>
<feature type="domain" description="Peptidase A2" evidence="4">
    <location>
        <begin position="668"/>
        <end position="707"/>
    </location>
</feature>
<dbReference type="InterPro" id="IPR001995">
    <property type="entry name" value="Peptidase_A2_cat"/>
</dbReference>
<dbReference type="Gene3D" id="2.40.70.10">
    <property type="entry name" value="Acid Proteases"/>
    <property type="match status" value="1"/>
</dbReference>
<dbReference type="HOGENOM" id="CLU_008330_0_0_1"/>
<keyword evidence="2" id="KW-0378">Hydrolase</keyword>
<evidence type="ECO:0000313" key="5">
    <source>
        <dbReference type="EMBL" id="KIP01262.1"/>
    </source>
</evidence>